<gene>
    <name evidence="3" type="ORF">LCGC14_2695230</name>
</gene>
<dbReference type="InterPro" id="IPR010496">
    <property type="entry name" value="AL/BT2_dom"/>
</dbReference>
<dbReference type="InterPro" id="IPR011460">
    <property type="entry name" value="Lcl_C"/>
</dbReference>
<organism evidence="3">
    <name type="scientific">marine sediment metagenome</name>
    <dbReference type="NCBI Taxonomy" id="412755"/>
    <lineage>
        <taxon>unclassified sequences</taxon>
        <taxon>metagenomes</taxon>
        <taxon>ecological metagenomes</taxon>
    </lineage>
</organism>
<reference evidence="3" key="1">
    <citation type="journal article" date="2015" name="Nature">
        <title>Complex archaea that bridge the gap between prokaryotes and eukaryotes.</title>
        <authorList>
            <person name="Spang A."/>
            <person name="Saw J.H."/>
            <person name="Jorgensen S.L."/>
            <person name="Zaremba-Niedzwiedzka K."/>
            <person name="Martijn J."/>
            <person name="Lind A.E."/>
            <person name="van Eijk R."/>
            <person name="Schleper C."/>
            <person name="Guy L."/>
            <person name="Ettema T.J."/>
        </authorList>
    </citation>
    <scope>NUCLEOTIDE SEQUENCE</scope>
</reference>
<evidence type="ECO:0000259" key="1">
    <source>
        <dbReference type="Pfam" id="PF06439"/>
    </source>
</evidence>
<name>A0A0F8ZHE5_9ZZZZ</name>
<feature type="domain" description="3-keto-alpha-glucoside-1,2-lyase/3-keto-2-hydroxy-glucal hydratase" evidence="1">
    <location>
        <begin position="93"/>
        <end position="224"/>
    </location>
</feature>
<dbReference type="AlphaFoldDB" id="A0A0F8ZHE5"/>
<comment type="caution">
    <text evidence="3">The sequence shown here is derived from an EMBL/GenBank/DDBJ whole genome shotgun (WGS) entry which is preliminary data.</text>
</comment>
<feature type="non-terminal residue" evidence="3">
    <location>
        <position position="399"/>
    </location>
</feature>
<dbReference type="Pfam" id="PF06439">
    <property type="entry name" value="3keto-disac_hyd"/>
    <property type="match status" value="1"/>
</dbReference>
<accession>A0A0F8ZHE5</accession>
<protein>
    <recommendedName>
        <fullName evidence="4">3-keto-disaccharide hydrolase domain-containing protein</fullName>
    </recommendedName>
</protein>
<evidence type="ECO:0000313" key="3">
    <source>
        <dbReference type="EMBL" id="KKK93203.1"/>
    </source>
</evidence>
<feature type="domain" description="Lcl C-terminal" evidence="2">
    <location>
        <begin position="303"/>
        <end position="397"/>
    </location>
</feature>
<dbReference type="EMBL" id="LAZR01047874">
    <property type="protein sequence ID" value="KKK93203.1"/>
    <property type="molecule type" value="Genomic_DNA"/>
</dbReference>
<evidence type="ECO:0008006" key="4">
    <source>
        <dbReference type="Google" id="ProtNLM"/>
    </source>
</evidence>
<dbReference type="Gene3D" id="2.60.120.560">
    <property type="entry name" value="Exo-inulinase, domain 1"/>
    <property type="match status" value="1"/>
</dbReference>
<dbReference type="Pfam" id="PF07603">
    <property type="entry name" value="Lcl_C"/>
    <property type="match status" value="1"/>
</dbReference>
<dbReference type="GO" id="GO:0016787">
    <property type="term" value="F:hydrolase activity"/>
    <property type="evidence" value="ECO:0007669"/>
    <property type="project" value="InterPro"/>
</dbReference>
<evidence type="ECO:0000259" key="2">
    <source>
        <dbReference type="Pfam" id="PF07603"/>
    </source>
</evidence>
<proteinExistence type="predicted"/>
<sequence>MFIFLSFGCYGNREEEYGEREGSEYGNEQIAHKGQAHLWNFESDEIGKIPNGFSNQMTGNGALGKWEVVKDDTAPSTPNVLAQTSQDYFGYHFNMAINEKETYEDLELIVKFKGVKGREDQGGGPVWRYQDANNYYIARANPLENNFRVYKVVNGNRIQMDSARLKVSSNEWHTIKIIARKDQIQCFYDGQPCLEVTVDTFHKGKIGLWTKADAVTYFDDLEVRPIKQGKQAGLYKESNALVIDETHTKTSSINLRTSNRDLSVSQVQSMPHISIREKKEWGFYGHSTINNEYDLKTINGDKVVIDHATGLMWHQSGSSNSMNWDEAKQWVRDLNSWGYAGYHDWRLPTLEESASLLESSNRNGLYIDSVFSNKQEWNWTGDEYGSEAAWSVSFGLGGV</sequence>